<dbReference type="Proteomes" id="UP000244334">
    <property type="component" value="Unassembled WGS sequence"/>
</dbReference>
<sequence length="63" mass="6717">MATAEALTDAAFSGCGITVHHSAEHNDPLFQNFSPGYAALDGETQLRGGAQRAGRQRLQPEFT</sequence>
<gene>
    <name evidence="1" type="ORF">ACZ87_00665</name>
</gene>
<reference evidence="1" key="1">
    <citation type="submission" date="2018-04" db="EMBL/GenBank/DDBJ databases">
        <title>Genomes of the Obligate Erwinia dacicola and Facultative Enterobacter sp. OLF Endosymbionts of the Olive Fruit fly, Bactrocera oleae.</title>
        <authorList>
            <person name="Estes A.M."/>
            <person name="Hearn D.J."/>
            <person name="Agarwal S."/>
            <person name="Pierson E.A."/>
            <person name="Dunning-Hotopp J.C."/>
        </authorList>
    </citation>
    <scope>NUCLEOTIDE SEQUENCE [LARGE SCALE GENOMIC DNA]</scope>
    <source>
        <strain evidence="1">Oroville</strain>
    </source>
</reference>
<proteinExistence type="predicted"/>
<accession>A0A328TUM7</accession>
<comment type="caution">
    <text evidence="1">The sequence shown here is derived from an EMBL/GenBank/DDBJ whole genome shotgun (WGS) entry which is preliminary data.</text>
</comment>
<keyword evidence="2" id="KW-1185">Reference proteome</keyword>
<protein>
    <submittedName>
        <fullName evidence="1">Uncharacterized protein</fullName>
    </submittedName>
</protein>
<dbReference type="EMBL" id="LJAM02000031">
    <property type="protein sequence ID" value="RAP72505.1"/>
    <property type="molecule type" value="Genomic_DNA"/>
</dbReference>
<dbReference type="InterPro" id="IPR029033">
    <property type="entry name" value="His_PPase_superfam"/>
</dbReference>
<dbReference type="AlphaFoldDB" id="A0A328TUM7"/>
<evidence type="ECO:0000313" key="2">
    <source>
        <dbReference type="Proteomes" id="UP000244334"/>
    </source>
</evidence>
<evidence type="ECO:0000313" key="1">
    <source>
        <dbReference type="EMBL" id="RAP72505.1"/>
    </source>
</evidence>
<organism evidence="1 2">
    <name type="scientific">Candidatus Erwinia dacicola</name>
    <dbReference type="NCBI Taxonomy" id="252393"/>
    <lineage>
        <taxon>Bacteria</taxon>
        <taxon>Pseudomonadati</taxon>
        <taxon>Pseudomonadota</taxon>
        <taxon>Gammaproteobacteria</taxon>
        <taxon>Enterobacterales</taxon>
        <taxon>Erwiniaceae</taxon>
        <taxon>Erwinia</taxon>
    </lineage>
</organism>
<dbReference type="Gene3D" id="3.40.50.1240">
    <property type="entry name" value="Phosphoglycerate mutase-like"/>
    <property type="match status" value="1"/>
</dbReference>
<name>A0A328TUM7_9GAMM</name>